<gene>
    <name evidence="1" type="ORF">O6H91_06G144100</name>
</gene>
<protein>
    <submittedName>
        <fullName evidence="1">Uncharacterized protein</fullName>
    </submittedName>
</protein>
<sequence>MYQTQKILGTTVVEHHGQTSSNHESWPSSLYATLTGDSTRILASAEPKPRLRWTPELHERFVDAITQLGGADKATPKSVMRVMGVKGLTLYHLKSHLQKYRLGKQLHKDSDLESSKDGIAVGQVPNISASQTFVGQNPENLQITEALRMQMEVQRKLHEQLEVQRRLQLKIEAQGKYLQSILEKARETLARHTLGLRGQQEAAKDELTDLVSKVSTEQMNSSLATSKSSVGPILAHDQHATALQKSQAVGNSPDCTLRSLSTLDHEEIQNEDCQSADGRLKIFLYSDCLDGSGVQENFAHCSNQDVGIPDRNLVEAALTSAHQQPEHIVYGRLLGTEEDAKMFKRIDGADNGYLNSCTPERSVAKRGIFSADHRLSSLLKKSRAPVNGMTRMHTNSEQVHAMPLASNSAMAQDLNLNSNREGPGLHKGKELDLNAFGWNR</sequence>
<name>A0ACC2DJG7_DIPCM</name>
<accession>A0ACC2DJG7</accession>
<organism evidence="1 2">
    <name type="scientific">Diphasiastrum complanatum</name>
    <name type="common">Issler's clubmoss</name>
    <name type="synonym">Lycopodium complanatum</name>
    <dbReference type="NCBI Taxonomy" id="34168"/>
    <lineage>
        <taxon>Eukaryota</taxon>
        <taxon>Viridiplantae</taxon>
        <taxon>Streptophyta</taxon>
        <taxon>Embryophyta</taxon>
        <taxon>Tracheophyta</taxon>
        <taxon>Lycopodiopsida</taxon>
        <taxon>Lycopodiales</taxon>
        <taxon>Lycopodiaceae</taxon>
        <taxon>Lycopodioideae</taxon>
        <taxon>Diphasiastrum</taxon>
    </lineage>
</organism>
<reference evidence="2" key="1">
    <citation type="journal article" date="2024" name="Proc. Natl. Acad. Sci. U.S.A.">
        <title>Extraordinary preservation of gene collinearity over three hundred million years revealed in homosporous lycophytes.</title>
        <authorList>
            <person name="Li C."/>
            <person name="Wickell D."/>
            <person name="Kuo L.Y."/>
            <person name="Chen X."/>
            <person name="Nie B."/>
            <person name="Liao X."/>
            <person name="Peng D."/>
            <person name="Ji J."/>
            <person name="Jenkins J."/>
            <person name="Williams M."/>
            <person name="Shu S."/>
            <person name="Plott C."/>
            <person name="Barry K."/>
            <person name="Rajasekar S."/>
            <person name="Grimwood J."/>
            <person name="Han X."/>
            <person name="Sun S."/>
            <person name="Hou Z."/>
            <person name="He W."/>
            <person name="Dai G."/>
            <person name="Sun C."/>
            <person name="Schmutz J."/>
            <person name="Leebens-Mack J.H."/>
            <person name="Li F.W."/>
            <person name="Wang L."/>
        </authorList>
    </citation>
    <scope>NUCLEOTIDE SEQUENCE [LARGE SCALE GENOMIC DNA]</scope>
    <source>
        <strain evidence="2">cv. PW_Plant_1</strain>
    </source>
</reference>
<comment type="caution">
    <text evidence="1">The sequence shown here is derived from an EMBL/GenBank/DDBJ whole genome shotgun (WGS) entry which is preliminary data.</text>
</comment>
<evidence type="ECO:0000313" key="1">
    <source>
        <dbReference type="EMBL" id="KAJ7554504.1"/>
    </source>
</evidence>
<dbReference type="EMBL" id="CM055097">
    <property type="protein sequence ID" value="KAJ7554504.1"/>
    <property type="molecule type" value="Genomic_DNA"/>
</dbReference>
<keyword evidence="2" id="KW-1185">Reference proteome</keyword>
<dbReference type="Proteomes" id="UP001162992">
    <property type="component" value="Chromosome 6"/>
</dbReference>
<evidence type="ECO:0000313" key="2">
    <source>
        <dbReference type="Proteomes" id="UP001162992"/>
    </source>
</evidence>
<proteinExistence type="predicted"/>